<name>A0AAU7AQ40_9ACTN</name>
<feature type="signal peptide" evidence="1">
    <location>
        <begin position="1"/>
        <end position="25"/>
    </location>
</feature>
<dbReference type="AlphaFoldDB" id="A0AAU7AQ40"/>
<evidence type="ECO:0000313" key="2">
    <source>
        <dbReference type="EMBL" id="XAY03739.1"/>
    </source>
</evidence>
<evidence type="ECO:0000256" key="1">
    <source>
        <dbReference type="SAM" id="SignalP"/>
    </source>
</evidence>
<proteinExistence type="predicted"/>
<reference evidence="2" key="1">
    <citation type="submission" date="2022-12" db="EMBL/GenBank/DDBJ databases">
        <title>Paraconexibacter alkalitolerans sp. nov. and Baekduia alba sp. nov., isolated from soil and emended description of the genera Paraconexibacter (Chun et al., 2020) and Baekduia (An et al., 2020).</title>
        <authorList>
            <person name="Vieira S."/>
            <person name="Huber K.J."/>
            <person name="Geppert A."/>
            <person name="Wolf J."/>
            <person name="Neumann-Schaal M."/>
            <person name="Muesken M."/>
            <person name="Overmann J."/>
        </authorList>
    </citation>
    <scope>NUCLEOTIDE SEQUENCE</scope>
    <source>
        <strain evidence="2">AEG42_29</strain>
    </source>
</reference>
<protein>
    <recommendedName>
        <fullName evidence="3">DUF4402 domain-containing protein</fullName>
    </recommendedName>
</protein>
<dbReference type="RefSeq" id="WP_354700291.1">
    <property type="nucleotide sequence ID" value="NZ_CP114014.1"/>
</dbReference>
<keyword evidence="1" id="KW-0732">Signal</keyword>
<accession>A0AAU7AQ40</accession>
<gene>
    <name evidence="2" type="ORF">DSM112329_00559</name>
</gene>
<feature type="chain" id="PRO_5043750274" description="DUF4402 domain-containing protein" evidence="1">
    <location>
        <begin position="26"/>
        <end position="164"/>
    </location>
</feature>
<dbReference type="KEGG" id="parq:DSM112329_00559"/>
<dbReference type="EMBL" id="CP114014">
    <property type="protein sequence ID" value="XAY03739.1"/>
    <property type="molecule type" value="Genomic_DNA"/>
</dbReference>
<sequence>MRAPAVLLGLLLTGPALLTASVAAADDAPPPAPAQAPAAAPAVSELRFAPQPLRPGRTGTFRFLTTHGGAVTIALHRQVVGRRQGTRCVSPAKARPGARPCLQAVPVGTLRSAVDPGEGARRFDGIVAGRRLPPGRYRATLRVTSGAAGVSAPAYVTVRIAATG</sequence>
<organism evidence="2">
    <name type="scientific">Paraconexibacter sp. AEG42_29</name>
    <dbReference type="NCBI Taxonomy" id="2997339"/>
    <lineage>
        <taxon>Bacteria</taxon>
        <taxon>Bacillati</taxon>
        <taxon>Actinomycetota</taxon>
        <taxon>Thermoleophilia</taxon>
        <taxon>Solirubrobacterales</taxon>
        <taxon>Paraconexibacteraceae</taxon>
        <taxon>Paraconexibacter</taxon>
    </lineage>
</organism>
<evidence type="ECO:0008006" key="3">
    <source>
        <dbReference type="Google" id="ProtNLM"/>
    </source>
</evidence>